<dbReference type="Gene3D" id="3.30.70.100">
    <property type="match status" value="2"/>
</dbReference>
<accession>A0A0L0V4T4</accession>
<keyword evidence="10 18" id="KW-0067">ATP-binding</keyword>
<dbReference type="SUPFAM" id="SSF56784">
    <property type="entry name" value="HAD-like"/>
    <property type="match status" value="1"/>
</dbReference>
<feature type="transmembrane region" description="Helical" evidence="18">
    <location>
        <begin position="468"/>
        <end position="488"/>
    </location>
</feature>
<evidence type="ECO:0000256" key="17">
    <source>
        <dbReference type="ARBA" id="ARBA00080126"/>
    </source>
</evidence>
<organism evidence="20 21">
    <name type="scientific">Puccinia striiformis f. sp. tritici PST-78</name>
    <dbReference type="NCBI Taxonomy" id="1165861"/>
    <lineage>
        <taxon>Eukaryota</taxon>
        <taxon>Fungi</taxon>
        <taxon>Dikarya</taxon>
        <taxon>Basidiomycota</taxon>
        <taxon>Pucciniomycotina</taxon>
        <taxon>Pucciniomycetes</taxon>
        <taxon>Pucciniales</taxon>
        <taxon>Pucciniaceae</taxon>
        <taxon>Puccinia</taxon>
    </lineage>
</organism>
<name>A0A0L0V4T4_9BASI</name>
<evidence type="ECO:0000256" key="15">
    <source>
        <dbReference type="ARBA" id="ARBA00023065"/>
    </source>
</evidence>
<keyword evidence="7" id="KW-0677">Repeat</keyword>
<evidence type="ECO:0000256" key="13">
    <source>
        <dbReference type="ARBA" id="ARBA00022989"/>
    </source>
</evidence>
<evidence type="ECO:0000256" key="11">
    <source>
        <dbReference type="ARBA" id="ARBA00022842"/>
    </source>
</evidence>
<evidence type="ECO:0000256" key="2">
    <source>
        <dbReference type="ARBA" id="ARBA00006024"/>
    </source>
</evidence>
<keyword evidence="4" id="KW-0813">Transport</keyword>
<dbReference type="InterPro" id="IPR059000">
    <property type="entry name" value="ATPase_P-type_domA"/>
</dbReference>
<evidence type="ECO:0000256" key="8">
    <source>
        <dbReference type="ARBA" id="ARBA00022741"/>
    </source>
</evidence>
<dbReference type="SUPFAM" id="SSF81665">
    <property type="entry name" value="Calcium ATPase, transmembrane domain M"/>
    <property type="match status" value="1"/>
</dbReference>
<keyword evidence="6 18" id="KW-0479">Metal-binding</keyword>
<keyword evidence="9" id="KW-0187">Copper transport</keyword>
<feature type="transmembrane region" description="Helical" evidence="18">
    <location>
        <begin position="1126"/>
        <end position="1149"/>
    </location>
</feature>
<comment type="subcellular location">
    <subcellularLocation>
        <location evidence="1">Endomembrane system</location>
        <topology evidence="1">Multi-pass membrane protein</topology>
    </subcellularLocation>
    <subcellularLocation>
        <location evidence="18">Membrane</location>
    </subcellularLocation>
</comment>
<dbReference type="InterPro" id="IPR017969">
    <property type="entry name" value="Heavy-metal-associated_CS"/>
</dbReference>
<dbReference type="GO" id="GO:0016020">
    <property type="term" value="C:membrane"/>
    <property type="evidence" value="ECO:0007669"/>
    <property type="project" value="UniProtKB-SubCell"/>
</dbReference>
<dbReference type="AlphaFoldDB" id="A0A0L0V4T4"/>
<dbReference type="SFLD" id="SFLDS00003">
    <property type="entry name" value="Haloacid_Dehalogenase"/>
    <property type="match status" value="1"/>
</dbReference>
<keyword evidence="16 18" id="KW-0472">Membrane</keyword>
<dbReference type="InterPro" id="IPR006121">
    <property type="entry name" value="HMA_dom"/>
</dbReference>
<dbReference type="EC" id="7.2.2.8" evidence="3"/>
<reference evidence="21" key="1">
    <citation type="submission" date="2014-03" db="EMBL/GenBank/DDBJ databases">
        <title>The Genome Sequence of Puccinia striiformis f. sp. tritici PST-78.</title>
        <authorList>
            <consortium name="The Broad Institute Genome Sequencing Platform"/>
            <person name="Cuomo C."/>
            <person name="Hulbert S."/>
            <person name="Chen X."/>
            <person name="Walker B."/>
            <person name="Young S.K."/>
            <person name="Zeng Q."/>
            <person name="Gargeya S."/>
            <person name="Fitzgerald M."/>
            <person name="Haas B."/>
            <person name="Abouelleil A."/>
            <person name="Alvarado L."/>
            <person name="Arachchi H.M."/>
            <person name="Berlin A.M."/>
            <person name="Chapman S.B."/>
            <person name="Goldberg J."/>
            <person name="Griggs A."/>
            <person name="Gujja S."/>
            <person name="Hansen M."/>
            <person name="Howarth C."/>
            <person name="Imamovic A."/>
            <person name="Larimer J."/>
            <person name="McCowan C."/>
            <person name="Montmayeur A."/>
            <person name="Murphy C."/>
            <person name="Neiman D."/>
            <person name="Pearson M."/>
            <person name="Priest M."/>
            <person name="Roberts A."/>
            <person name="Saif S."/>
            <person name="Shea T."/>
            <person name="Sisk P."/>
            <person name="Sykes S."/>
            <person name="Wortman J."/>
            <person name="Nusbaum C."/>
            <person name="Birren B."/>
        </authorList>
    </citation>
    <scope>NUCLEOTIDE SEQUENCE [LARGE SCALE GENOMIC DNA]</scope>
    <source>
        <strain evidence="21">race PST-78</strain>
    </source>
</reference>
<dbReference type="PROSITE" id="PS50846">
    <property type="entry name" value="HMA_2"/>
    <property type="match status" value="2"/>
</dbReference>
<dbReference type="GO" id="GO:0055070">
    <property type="term" value="P:copper ion homeostasis"/>
    <property type="evidence" value="ECO:0007669"/>
    <property type="project" value="TreeGrafter"/>
</dbReference>
<evidence type="ECO:0000256" key="9">
    <source>
        <dbReference type="ARBA" id="ARBA00022796"/>
    </source>
</evidence>
<dbReference type="InterPro" id="IPR036163">
    <property type="entry name" value="HMA_dom_sf"/>
</dbReference>
<dbReference type="EMBL" id="AJIL01000126">
    <property type="protein sequence ID" value="KNE93959.1"/>
    <property type="molecule type" value="Genomic_DNA"/>
</dbReference>
<dbReference type="PROSITE" id="PS01047">
    <property type="entry name" value="HMA_1"/>
    <property type="match status" value="2"/>
</dbReference>
<dbReference type="InterPro" id="IPR023299">
    <property type="entry name" value="ATPase_P-typ_cyto_dom_N"/>
</dbReference>
<dbReference type="FunFam" id="3.30.70.100:FF:000001">
    <property type="entry name" value="ATPase copper transporting beta"/>
    <property type="match status" value="1"/>
</dbReference>
<evidence type="ECO:0000313" key="21">
    <source>
        <dbReference type="Proteomes" id="UP000054564"/>
    </source>
</evidence>
<dbReference type="InterPro" id="IPR036412">
    <property type="entry name" value="HAD-like_sf"/>
</dbReference>
<keyword evidence="12" id="KW-1278">Translocase</keyword>
<evidence type="ECO:0000256" key="12">
    <source>
        <dbReference type="ARBA" id="ARBA00022967"/>
    </source>
</evidence>
<feature type="domain" description="HMA" evidence="19">
    <location>
        <begin position="242"/>
        <end position="308"/>
    </location>
</feature>
<protein>
    <recommendedName>
        <fullName evidence="3">P-type Cu(+) transporter</fullName>
        <ecNumber evidence="3">7.2.2.8</ecNumber>
    </recommendedName>
    <alternativeName>
        <fullName evidence="17">Cu(2+)-ATPase</fullName>
    </alternativeName>
</protein>
<comment type="similarity">
    <text evidence="2 18">Belongs to the cation transport ATPase (P-type) (TC 3.A.3) family. Type IB subfamily.</text>
</comment>
<evidence type="ECO:0000256" key="10">
    <source>
        <dbReference type="ARBA" id="ARBA00022840"/>
    </source>
</evidence>
<dbReference type="PROSITE" id="PS01229">
    <property type="entry name" value="COF_2"/>
    <property type="match status" value="1"/>
</dbReference>
<dbReference type="Pfam" id="PF00702">
    <property type="entry name" value="Hydrolase"/>
    <property type="match status" value="1"/>
</dbReference>
<dbReference type="PANTHER" id="PTHR43520:SF8">
    <property type="entry name" value="P-TYPE CU(+) TRANSPORTER"/>
    <property type="match status" value="1"/>
</dbReference>
<dbReference type="Pfam" id="PF00122">
    <property type="entry name" value="E1-E2_ATPase"/>
    <property type="match status" value="1"/>
</dbReference>
<evidence type="ECO:0000256" key="7">
    <source>
        <dbReference type="ARBA" id="ARBA00022737"/>
    </source>
</evidence>
<dbReference type="Proteomes" id="UP000054564">
    <property type="component" value="Unassembled WGS sequence"/>
</dbReference>
<dbReference type="Gene3D" id="3.40.50.1000">
    <property type="entry name" value="HAD superfamily/HAD-like"/>
    <property type="match status" value="1"/>
</dbReference>
<keyword evidence="11" id="KW-0460">Magnesium</keyword>
<evidence type="ECO:0000256" key="16">
    <source>
        <dbReference type="ARBA" id="ARBA00023136"/>
    </source>
</evidence>
<gene>
    <name evidence="20" type="ORF">PSTG_12633</name>
</gene>
<feature type="transmembrane region" description="Helical" evidence="18">
    <location>
        <begin position="509"/>
        <end position="533"/>
    </location>
</feature>
<dbReference type="InterPro" id="IPR044492">
    <property type="entry name" value="P_typ_ATPase_HD_dom"/>
</dbReference>
<evidence type="ECO:0000256" key="5">
    <source>
        <dbReference type="ARBA" id="ARBA00022692"/>
    </source>
</evidence>
<dbReference type="FunFam" id="3.40.50.1000:FF:000144">
    <property type="entry name" value="copper-transporting ATPase 1 isoform X2"/>
    <property type="match status" value="1"/>
</dbReference>
<dbReference type="InterPro" id="IPR008250">
    <property type="entry name" value="ATPase_P-typ_transduc_dom_A_sf"/>
</dbReference>
<dbReference type="SFLD" id="SFLDG00002">
    <property type="entry name" value="C1.7:_P-type_atpase_like"/>
    <property type="match status" value="1"/>
</dbReference>
<dbReference type="CDD" id="cd02094">
    <property type="entry name" value="P-type_ATPase_Cu-like"/>
    <property type="match status" value="1"/>
</dbReference>
<keyword evidence="21" id="KW-1185">Reference proteome</keyword>
<evidence type="ECO:0000256" key="6">
    <source>
        <dbReference type="ARBA" id="ARBA00022723"/>
    </source>
</evidence>
<evidence type="ECO:0000256" key="18">
    <source>
        <dbReference type="RuleBase" id="RU362081"/>
    </source>
</evidence>
<dbReference type="NCBIfam" id="TIGR01525">
    <property type="entry name" value="ATPase-IB_hvy"/>
    <property type="match status" value="1"/>
</dbReference>
<dbReference type="GO" id="GO:0005524">
    <property type="term" value="F:ATP binding"/>
    <property type="evidence" value="ECO:0007669"/>
    <property type="project" value="UniProtKB-UniRule"/>
</dbReference>
<keyword evidence="14" id="KW-0186">Copper</keyword>
<dbReference type="GO" id="GO:0005507">
    <property type="term" value="F:copper ion binding"/>
    <property type="evidence" value="ECO:0007669"/>
    <property type="project" value="InterPro"/>
</dbReference>
<dbReference type="Pfam" id="PF00403">
    <property type="entry name" value="HMA"/>
    <property type="match status" value="2"/>
</dbReference>
<sequence>MSGIILVDAHFSTSSQWVVKGDSDSKKWRRVEAESLEDPINCSYPLAESIFAPALTYIDQTTTTIAIPPPPPPPPTNHFYFVFCVSTELDTHPLDNNYLTWLDNHTFSMSNDDPLATEPLLLSSTEEEQAATETDSPASKPISLVQTILTISGMTCGSCVSAIETNLKKLPGVVSVSVALLTEQAIIIHDEIHASVYSIIDQIDLCGFDATLISSQAFVDPKKKDTTVKIDTAIIDSSPKSLEISLKVDGMTCASCSSAIETQIKKLKGVHMVSVALMAGRCKIRCDANVWTADDLRSEVEDLGFDAEVLSVIDLNPSLSSISKSPQVSLMSEHRSQLTIMGIHNIADAQDLEDSVNKMHGVLSCQVKYSNETYTMLLTHIRSIVALRVVVDHISSLGYDPLVGSGDSGPHSIQLQSLARTKEVASWRQACISAAFFAVPVFIIQMFVPMFPKSNVIRGICDLSIIFPGWYLGDIICLFLTLPVQFGIGRRFYRPGFKSLRHGNATMDVLAIIGTSSAFLFSLLSLLVTPHLIASGSLPSTYHPSIFFDTCTMLITFFCLGRYLENLAKGKTSAALSKLISLCPPSATLYLDPPHCTQERQLPTELIEVGDILKIIPGDKIPADGSLVSGESSIDESMVTGEAMAVSKTVGDQVIGGTVNGFGTFNMLVSRAGSDTALSQIVKLVEEAQTSKAPIQAFADTVAGYFVPTVLALGLLTFVGWMIISHTSLVNYIPPLKRLFVTSTTSDGNGGGKFMTCLKLCISVIVVACPCALGLSTPTAVMVGTGVGAENGILIKGAGPLEAANTIDKIVLDKTGTLTTAQLEVVTIKWAPHLTGATADPEHGKLKKDILMALTATESRSEHPLAKAVAKFGLNSLRWLTVPSTVQVTGFESFTGAGVRCGVQLSGPAGTIHQLAVGNFKFIAGSHDVPEMANEVTQPNPSRTLDPSMKSFQIEQEDQGHTCIFVEFDGQLACMIALADLLKPEAKQAVEAFRKMGMSVIMVTGDHRRTALAIASQVGIPSQDVYASVSPEGKRIIVERMKEEHIDTTSRQSNSKLKRPCRVAMVGDGINDSPALACADLGIAMCSGTDIAMEAADIILMKSNLLDVVSAIDLSRRVFRQIRLNFLWAIVYNLIGIPLAMGFFLPWGIHLHPMMAGGAMAFSSVSVVCSSLTLRFWTKPMIALRPDEKYVQNSLMTEIRKTVRRQFSGLGDRQPFKSFEPLVIRPIRALFTRSSRHSRSTSYYTPVLNNDLEHEELLPMTAV</sequence>
<dbReference type="PRINTS" id="PR00119">
    <property type="entry name" value="CATATPASE"/>
</dbReference>
<dbReference type="GO" id="GO:0016887">
    <property type="term" value="F:ATP hydrolysis activity"/>
    <property type="evidence" value="ECO:0007669"/>
    <property type="project" value="InterPro"/>
</dbReference>
<dbReference type="InterPro" id="IPR018303">
    <property type="entry name" value="ATPase_P-typ_P_site"/>
</dbReference>
<dbReference type="InterPro" id="IPR023298">
    <property type="entry name" value="ATPase_P-typ_TM_dom_sf"/>
</dbReference>
<dbReference type="SUPFAM" id="SSF81660">
    <property type="entry name" value="Metal cation-transporting ATPase, ATP-binding domain N"/>
    <property type="match status" value="1"/>
</dbReference>
<evidence type="ECO:0000256" key="3">
    <source>
        <dbReference type="ARBA" id="ARBA00012517"/>
    </source>
</evidence>
<dbReference type="FunFam" id="3.30.70.100:FF:000091">
    <property type="entry name" value="Uncharacterized protein"/>
    <property type="match status" value="1"/>
</dbReference>
<dbReference type="SFLD" id="SFLDF00027">
    <property type="entry name" value="p-type_atpase"/>
    <property type="match status" value="1"/>
</dbReference>
<dbReference type="GO" id="GO:0043682">
    <property type="term" value="F:P-type divalent copper transporter activity"/>
    <property type="evidence" value="ECO:0007669"/>
    <property type="project" value="TreeGrafter"/>
</dbReference>
<feature type="domain" description="HMA" evidence="19">
    <location>
        <begin position="145"/>
        <end position="211"/>
    </location>
</feature>
<dbReference type="InterPro" id="IPR006122">
    <property type="entry name" value="HMA_Cu_ion-bd"/>
</dbReference>
<feature type="transmembrane region" description="Helical" evidence="18">
    <location>
        <begin position="753"/>
        <end position="775"/>
    </location>
</feature>
<proteinExistence type="inferred from homology"/>
<dbReference type="OrthoDB" id="2503562at2759"/>
<dbReference type="InterPro" id="IPR001757">
    <property type="entry name" value="P_typ_ATPase"/>
</dbReference>
<dbReference type="Gene3D" id="2.70.150.10">
    <property type="entry name" value="Calcium-transporting ATPase, cytoplasmic transduction domain A"/>
    <property type="match status" value="1"/>
</dbReference>
<dbReference type="NCBIfam" id="TIGR00003">
    <property type="entry name" value="copper ion binding protein"/>
    <property type="match status" value="1"/>
</dbReference>
<keyword evidence="15" id="KW-0406">Ion transport</keyword>
<dbReference type="Gene3D" id="3.40.1110.10">
    <property type="entry name" value="Calcium-transporting ATPase, cytoplasmic domain N"/>
    <property type="match status" value="1"/>
</dbReference>
<dbReference type="SUPFAM" id="SSF55008">
    <property type="entry name" value="HMA, heavy metal-associated domain"/>
    <property type="match status" value="2"/>
</dbReference>
<evidence type="ECO:0000256" key="4">
    <source>
        <dbReference type="ARBA" id="ARBA00022448"/>
    </source>
</evidence>
<dbReference type="GO" id="GO:0012505">
    <property type="term" value="C:endomembrane system"/>
    <property type="evidence" value="ECO:0007669"/>
    <property type="project" value="UniProtKB-SubCell"/>
</dbReference>
<evidence type="ECO:0000259" key="19">
    <source>
        <dbReference type="PROSITE" id="PS50846"/>
    </source>
</evidence>
<feature type="transmembrane region" description="Helical" evidence="18">
    <location>
        <begin position="430"/>
        <end position="448"/>
    </location>
</feature>
<evidence type="ECO:0000313" key="20">
    <source>
        <dbReference type="EMBL" id="KNE93959.1"/>
    </source>
</evidence>
<dbReference type="SUPFAM" id="SSF81653">
    <property type="entry name" value="Calcium ATPase, transduction domain A"/>
    <property type="match status" value="1"/>
</dbReference>
<dbReference type="STRING" id="1165861.A0A0L0V4T4"/>
<dbReference type="GO" id="GO:0140581">
    <property type="term" value="F:P-type monovalent copper transporter activity"/>
    <property type="evidence" value="ECO:0007669"/>
    <property type="project" value="UniProtKB-EC"/>
</dbReference>
<feature type="transmembrane region" description="Helical" evidence="18">
    <location>
        <begin position="702"/>
        <end position="724"/>
    </location>
</feature>
<comment type="caution">
    <text evidence="20">The sequence shown here is derived from an EMBL/GenBank/DDBJ whole genome shotgun (WGS) entry which is preliminary data.</text>
</comment>
<dbReference type="FunFam" id="2.70.150.10:FF:000002">
    <property type="entry name" value="Copper-transporting ATPase 1, putative"/>
    <property type="match status" value="1"/>
</dbReference>
<dbReference type="NCBIfam" id="TIGR01494">
    <property type="entry name" value="ATPase_P-type"/>
    <property type="match status" value="1"/>
</dbReference>
<evidence type="ECO:0000256" key="1">
    <source>
        <dbReference type="ARBA" id="ARBA00004127"/>
    </source>
</evidence>
<dbReference type="PROSITE" id="PS00154">
    <property type="entry name" value="ATPASE_E1_E2"/>
    <property type="match status" value="1"/>
</dbReference>
<dbReference type="CDD" id="cd00371">
    <property type="entry name" value="HMA"/>
    <property type="match status" value="2"/>
</dbReference>
<keyword evidence="8 18" id="KW-0547">Nucleotide-binding</keyword>
<dbReference type="InterPro" id="IPR027256">
    <property type="entry name" value="P-typ_ATPase_IB"/>
</dbReference>
<dbReference type="InterPro" id="IPR023214">
    <property type="entry name" value="HAD_sf"/>
</dbReference>
<feature type="transmembrane region" description="Helical" evidence="18">
    <location>
        <begin position="545"/>
        <end position="564"/>
    </location>
</feature>
<evidence type="ECO:0000256" key="14">
    <source>
        <dbReference type="ARBA" id="ARBA00023008"/>
    </source>
</evidence>
<keyword evidence="13 18" id="KW-1133">Transmembrane helix</keyword>
<keyword evidence="5 18" id="KW-0812">Transmembrane</keyword>
<feature type="transmembrane region" description="Helical" evidence="18">
    <location>
        <begin position="1155"/>
        <end position="1177"/>
    </location>
</feature>
<dbReference type="PANTHER" id="PTHR43520">
    <property type="entry name" value="ATP7, ISOFORM B"/>
    <property type="match status" value="1"/>
</dbReference>